<gene>
    <name evidence="2" type="ORF">DRW41_10015</name>
</gene>
<dbReference type="Pfam" id="PF10027">
    <property type="entry name" value="DUF2269"/>
    <property type="match status" value="1"/>
</dbReference>
<dbReference type="Proteomes" id="UP000257144">
    <property type="component" value="Unassembled WGS sequence"/>
</dbReference>
<keyword evidence="1" id="KW-0812">Transmembrane</keyword>
<feature type="transmembrane region" description="Helical" evidence="1">
    <location>
        <begin position="6"/>
        <end position="30"/>
    </location>
</feature>
<dbReference type="InterPro" id="IPR018729">
    <property type="entry name" value="DUF2269_transmembrane"/>
</dbReference>
<keyword evidence="3" id="KW-1185">Reference proteome</keyword>
<comment type="caution">
    <text evidence="2">The sequence shown here is derived from an EMBL/GenBank/DDBJ whole genome shotgun (WGS) entry which is preliminary data.</text>
</comment>
<sequence>MGLYHFLVLVHVIAAIVGIGATFALPAIANKPKTPAQAQFTFGILARIEKIAKIGSITLLLTGLILGFLEPKLFKEFWYIASIVIYIAVQPIVAGILPKKIKQQKQILEAHTGDGLPEAYLTIARQMDRLNQITHAAAIILIILMVVKPF</sequence>
<protein>
    <submittedName>
        <fullName evidence="2">DUF2269 domain-containing protein</fullName>
    </submittedName>
</protein>
<proteinExistence type="predicted"/>
<dbReference type="AlphaFoldDB" id="A0A3D8GS29"/>
<dbReference type="RefSeq" id="WP_115451847.1">
    <property type="nucleotide sequence ID" value="NZ_QNQT01000003.1"/>
</dbReference>
<keyword evidence="1" id="KW-1133">Transmembrane helix</keyword>
<evidence type="ECO:0000313" key="2">
    <source>
        <dbReference type="EMBL" id="RDU37019.1"/>
    </source>
</evidence>
<dbReference type="OrthoDB" id="1493393at2"/>
<evidence type="ECO:0000313" key="3">
    <source>
        <dbReference type="Proteomes" id="UP000257144"/>
    </source>
</evidence>
<evidence type="ECO:0000256" key="1">
    <source>
        <dbReference type="SAM" id="Phobius"/>
    </source>
</evidence>
<reference evidence="2 3" key="1">
    <citation type="submission" date="2018-07" db="EMBL/GenBank/DDBJ databases">
        <title>Bacillus sp. YLB-04 draft genome sequence.</title>
        <authorList>
            <person name="Yu L."/>
            <person name="Tang X."/>
        </authorList>
    </citation>
    <scope>NUCLEOTIDE SEQUENCE [LARGE SCALE GENOMIC DNA]</scope>
    <source>
        <strain evidence="2 3">YLB-04</strain>
    </source>
</reference>
<name>A0A3D8GS29_9BACI</name>
<organism evidence="2 3">
    <name type="scientific">Neobacillus piezotolerans</name>
    <dbReference type="NCBI Taxonomy" id="2259171"/>
    <lineage>
        <taxon>Bacteria</taxon>
        <taxon>Bacillati</taxon>
        <taxon>Bacillota</taxon>
        <taxon>Bacilli</taxon>
        <taxon>Bacillales</taxon>
        <taxon>Bacillaceae</taxon>
        <taxon>Neobacillus</taxon>
    </lineage>
</organism>
<accession>A0A3D8GS29</accession>
<dbReference type="EMBL" id="QNQT01000003">
    <property type="protein sequence ID" value="RDU37019.1"/>
    <property type="molecule type" value="Genomic_DNA"/>
</dbReference>
<keyword evidence="1" id="KW-0472">Membrane</keyword>
<feature type="transmembrane region" description="Helical" evidence="1">
    <location>
        <begin position="130"/>
        <end position="147"/>
    </location>
</feature>
<feature type="transmembrane region" description="Helical" evidence="1">
    <location>
        <begin position="77"/>
        <end position="97"/>
    </location>
</feature>